<reference evidence="8 10" key="1">
    <citation type="submission" date="2016-10" db="EMBL/GenBank/DDBJ databases">
        <title>Complete Genome Sequence of Acetogen Clostridium formicoaceticum ATCC 27076.</title>
        <authorList>
            <person name="Bao T."/>
            <person name="Cheng C."/>
            <person name="Zhao J."/>
            <person name="Yang S.-T."/>
            <person name="Wang J."/>
            <person name="Wang M."/>
        </authorList>
    </citation>
    <scope>NUCLEOTIDE SEQUENCE [LARGE SCALE GENOMIC DNA]</scope>
    <source>
        <strain evidence="8 10">ATCC 27076</strain>
    </source>
</reference>
<comment type="subcellular location">
    <subcellularLocation>
        <location evidence="1 6">Cell membrane</location>
        <topology evidence="1 6">Multi-pass membrane protein</topology>
    </subcellularLocation>
</comment>
<dbReference type="PANTHER" id="PTHR12677">
    <property type="entry name" value="GOLGI APPARATUS MEMBRANE PROTEIN TVP38-RELATED"/>
    <property type="match status" value="1"/>
</dbReference>
<proteinExistence type="inferred from homology"/>
<evidence type="ECO:0000313" key="10">
    <source>
        <dbReference type="Proteomes" id="UP000177894"/>
    </source>
</evidence>
<name>A0AAC9RHQ4_9CLOT</name>
<evidence type="ECO:0000256" key="6">
    <source>
        <dbReference type="RuleBase" id="RU366058"/>
    </source>
</evidence>
<evidence type="ECO:0000313" key="9">
    <source>
        <dbReference type="EMBL" id="ARE85734.1"/>
    </source>
</evidence>
<keyword evidence="10" id="KW-1185">Reference proteome</keyword>
<dbReference type="RefSeq" id="WP_070965218.1">
    <property type="nucleotide sequence ID" value="NZ_CP017603.1"/>
</dbReference>
<keyword evidence="5 6" id="KW-0472">Membrane</keyword>
<evidence type="ECO:0000256" key="3">
    <source>
        <dbReference type="ARBA" id="ARBA00022692"/>
    </source>
</evidence>
<dbReference type="Pfam" id="PF09335">
    <property type="entry name" value="VTT_dom"/>
    <property type="match status" value="1"/>
</dbReference>
<dbReference type="PANTHER" id="PTHR12677:SF59">
    <property type="entry name" value="GOLGI APPARATUS MEMBRANE PROTEIN TVP38-RELATED"/>
    <property type="match status" value="1"/>
</dbReference>
<evidence type="ECO:0000313" key="11">
    <source>
        <dbReference type="Proteomes" id="UP000192478"/>
    </source>
</evidence>
<comment type="caution">
    <text evidence="6">Lacks conserved residue(s) required for the propagation of feature annotation.</text>
</comment>
<feature type="transmembrane region" description="Helical" evidence="6">
    <location>
        <begin position="45"/>
        <end position="66"/>
    </location>
</feature>
<protein>
    <recommendedName>
        <fullName evidence="6">TVP38/TMEM64 family membrane protein</fullName>
    </recommendedName>
</protein>
<evidence type="ECO:0000259" key="7">
    <source>
        <dbReference type="Pfam" id="PF09335"/>
    </source>
</evidence>
<feature type="transmembrane region" description="Helical" evidence="6">
    <location>
        <begin position="189"/>
        <end position="211"/>
    </location>
</feature>
<dbReference type="GO" id="GO:0005886">
    <property type="term" value="C:plasma membrane"/>
    <property type="evidence" value="ECO:0007669"/>
    <property type="project" value="UniProtKB-SubCell"/>
</dbReference>
<reference evidence="9 11" key="2">
    <citation type="submission" date="2017-03" db="EMBL/GenBank/DDBJ databases">
        <title>Complete sequence of Clostridium formicaceticum DSM 92.</title>
        <authorList>
            <person name="Poehlein A."/>
            <person name="Karl M."/>
            <person name="Bengelsdorf F.R."/>
            <person name="Duerre P."/>
            <person name="Daniel R."/>
        </authorList>
    </citation>
    <scope>NUCLEOTIDE SEQUENCE [LARGE SCALE GENOMIC DNA]</scope>
    <source>
        <strain evidence="9 11">DSM 92</strain>
    </source>
</reference>
<evidence type="ECO:0000256" key="5">
    <source>
        <dbReference type="ARBA" id="ARBA00023136"/>
    </source>
</evidence>
<gene>
    <name evidence="9" type="primary">ydjZ_1</name>
    <name evidence="8" type="ORF">BJL90_05805</name>
    <name evidence="9" type="ORF">CLFO_00500</name>
</gene>
<dbReference type="EMBL" id="CP020559">
    <property type="protein sequence ID" value="ARE85734.1"/>
    <property type="molecule type" value="Genomic_DNA"/>
</dbReference>
<dbReference type="InterPro" id="IPR015414">
    <property type="entry name" value="TMEM64"/>
</dbReference>
<evidence type="ECO:0000256" key="4">
    <source>
        <dbReference type="ARBA" id="ARBA00022989"/>
    </source>
</evidence>
<dbReference type="Proteomes" id="UP000192478">
    <property type="component" value="Chromosome"/>
</dbReference>
<sequence length="221" mass="24971">MRKKKVLIAASAITILIIILVLLLNKDRLMGLNSQWDIEKFQRMVESFGAWGILIFIGVTSIRPFLFFPNVFIFIVGGLVYGTILGSIATLIGVMISFSLCYWLGGRFHHVFIRFVGKKYMIKLQSLKEQETVRALFVMRVTPAFPIDAISYGAGLAGVPYNRFFLGSLLGIAPKIVLYTFLGDNINNIFSMQTATVYILLILLAIIPTWIQKRKNKIEDQ</sequence>
<dbReference type="AlphaFoldDB" id="A0AAC9RHQ4"/>
<organism evidence="9 11">
    <name type="scientific">Clostridium formicaceticum</name>
    <dbReference type="NCBI Taxonomy" id="1497"/>
    <lineage>
        <taxon>Bacteria</taxon>
        <taxon>Bacillati</taxon>
        <taxon>Bacillota</taxon>
        <taxon>Clostridia</taxon>
        <taxon>Eubacteriales</taxon>
        <taxon>Clostridiaceae</taxon>
        <taxon>Clostridium</taxon>
    </lineage>
</organism>
<feature type="transmembrane region" description="Helical" evidence="6">
    <location>
        <begin position="6"/>
        <end position="24"/>
    </location>
</feature>
<keyword evidence="3 6" id="KW-0812">Transmembrane</keyword>
<keyword evidence="4 6" id="KW-1133">Transmembrane helix</keyword>
<evidence type="ECO:0000256" key="2">
    <source>
        <dbReference type="ARBA" id="ARBA00022475"/>
    </source>
</evidence>
<evidence type="ECO:0000313" key="8">
    <source>
        <dbReference type="EMBL" id="AOY75449.1"/>
    </source>
</evidence>
<feature type="domain" description="VTT" evidence="7">
    <location>
        <begin position="68"/>
        <end position="184"/>
    </location>
</feature>
<accession>A0AAC9RHQ4</accession>
<comment type="similarity">
    <text evidence="6">Belongs to the TVP38/TMEM64 family.</text>
</comment>
<dbReference type="KEGG" id="cfm:BJL90_05805"/>
<dbReference type="InterPro" id="IPR032816">
    <property type="entry name" value="VTT_dom"/>
</dbReference>
<dbReference type="Proteomes" id="UP000177894">
    <property type="component" value="Chromosome"/>
</dbReference>
<feature type="transmembrane region" description="Helical" evidence="6">
    <location>
        <begin position="72"/>
        <end position="105"/>
    </location>
</feature>
<evidence type="ECO:0000256" key="1">
    <source>
        <dbReference type="ARBA" id="ARBA00004651"/>
    </source>
</evidence>
<keyword evidence="2 6" id="KW-1003">Cell membrane</keyword>
<dbReference type="EMBL" id="CP017603">
    <property type="protein sequence ID" value="AOY75449.1"/>
    <property type="molecule type" value="Genomic_DNA"/>
</dbReference>